<proteinExistence type="predicted"/>
<accession>A0A218W348</accession>
<evidence type="ECO:0000313" key="2">
    <source>
        <dbReference type="Proteomes" id="UP000197138"/>
    </source>
</evidence>
<name>A0A218W348_PUNGR</name>
<organism evidence="1 2">
    <name type="scientific">Punica granatum</name>
    <name type="common">Pomegranate</name>
    <dbReference type="NCBI Taxonomy" id="22663"/>
    <lineage>
        <taxon>Eukaryota</taxon>
        <taxon>Viridiplantae</taxon>
        <taxon>Streptophyta</taxon>
        <taxon>Embryophyta</taxon>
        <taxon>Tracheophyta</taxon>
        <taxon>Spermatophyta</taxon>
        <taxon>Magnoliopsida</taxon>
        <taxon>eudicotyledons</taxon>
        <taxon>Gunneridae</taxon>
        <taxon>Pentapetalae</taxon>
        <taxon>rosids</taxon>
        <taxon>malvids</taxon>
        <taxon>Myrtales</taxon>
        <taxon>Lythraceae</taxon>
        <taxon>Punica</taxon>
    </lineage>
</organism>
<dbReference type="SUPFAM" id="SSF53756">
    <property type="entry name" value="UDP-Glycosyltransferase/glycogen phosphorylase"/>
    <property type="match status" value="1"/>
</dbReference>
<sequence>MVPLPFQGDVNPMIQLASVLHAKGFSILVAHPQTNFPHPSDHPEFTFLPLKGSLTSTAVPSNIDVAHLISALNEN</sequence>
<dbReference type="AlphaFoldDB" id="A0A218W348"/>
<protein>
    <submittedName>
        <fullName evidence="1">Uncharacterized protein</fullName>
    </submittedName>
</protein>
<dbReference type="Gene3D" id="3.40.50.2000">
    <property type="entry name" value="Glycogen Phosphorylase B"/>
    <property type="match status" value="1"/>
</dbReference>
<evidence type="ECO:0000313" key="1">
    <source>
        <dbReference type="EMBL" id="OWM66730.1"/>
    </source>
</evidence>
<dbReference type="EMBL" id="MTKT01005538">
    <property type="protein sequence ID" value="OWM66730.1"/>
    <property type="molecule type" value="Genomic_DNA"/>
</dbReference>
<dbReference type="Proteomes" id="UP000197138">
    <property type="component" value="Unassembled WGS sequence"/>
</dbReference>
<reference evidence="2" key="1">
    <citation type="journal article" date="2017" name="Plant J.">
        <title>The pomegranate (Punica granatum L.) genome and the genomics of punicalagin biosynthesis.</title>
        <authorList>
            <person name="Qin G."/>
            <person name="Xu C."/>
            <person name="Ming R."/>
            <person name="Tang H."/>
            <person name="Guyot R."/>
            <person name="Kramer E.M."/>
            <person name="Hu Y."/>
            <person name="Yi X."/>
            <person name="Qi Y."/>
            <person name="Xu X."/>
            <person name="Gao Z."/>
            <person name="Pan H."/>
            <person name="Jian J."/>
            <person name="Tian Y."/>
            <person name="Yue Z."/>
            <person name="Xu Y."/>
        </authorList>
    </citation>
    <scope>NUCLEOTIDE SEQUENCE [LARGE SCALE GENOMIC DNA]</scope>
    <source>
        <strain evidence="2">cv. Dabenzi</strain>
    </source>
</reference>
<comment type="caution">
    <text evidence="1">The sequence shown here is derived from an EMBL/GenBank/DDBJ whole genome shotgun (WGS) entry which is preliminary data.</text>
</comment>
<gene>
    <name evidence="1" type="ORF">CDL15_Pgr010381</name>
</gene>